<accession>A0AA95HBY0</accession>
<organism evidence="1">
    <name type="scientific">Candidatus Thiocaldithrix dubininis</name>
    <dbReference type="NCBI Taxonomy" id="3080823"/>
    <lineage>
        <taxon>Bacteria</taxon>
        <taxon>Pseudomonadati</taxon>
        <taxon>Pseudomonadota</taxon>
        <taxon>Gammaproteobacteria</taxon>
        <taxon>Thiotrichales</taxon>
        <taxon>Thiotrichaceae</taxon>
        <taxon>Candidatus Thiocaldithrix</taxon>
    </lineage>
</organism>
<name>A0AA95HBY0_9GAMM</name>
<gene>
    <name evidence="1" type="ORF">QJT80_06845</name>
</gene>
<reference evidence="1" key="2">
    <citation type="submission" date="2023-04" db="EMBL/GenBank/DDBJ databases">
        <authorList>
            <person name="Beletskiy A.V."/>
            <person name="Mardanov A.V."/>
            <person name="Ravin N.V."/>
        </authorList>
    </citation>
    <scope>NUCLEOTIDE SEQUENCE</scope>
    <source>
        <strain evidence="1">GKL-01</strain>
    </source>
</reference>
<dbReference type="AlphaFoldDB" id="A0AA95HBY0"/>
<protein>
    <submittedName>
        <fullName evidence="1">Uncharacterized protein</fullName>
    </submittedName>
</protein>
<dbReference type="KEGG" id="tdu:QJT80_06845"/>
<reference evidence="1" key="1">
    <citation type="journal article" date="2023" name="Int. J. Mol. Sci.">
        <title>Metagenomics Revealed a New Genus 'Candidatus Thiocaldithrix dubininis' gen. nov., sp. nov. and a New Species 'Candidatus Thiothrix putei' sp. nov. in the Family Thiotrichaceae, Some Members of Which Have Traits of Both Na+- and H+-Motive Energetics.</title>
        <authorList>
            <person name="Ravin N.V."/>
            <person name="Muntyan M.S."/>
            <person name="Smolyakov D.D."/>
            <person name="Rudenko T.S."/>
            <person name="Beletsky A.V."/>
            <person name="Mardanov A.V."/>
            <person name="Grabovich M.Y."/>
        </authorList>
    </citation>
    <scope>NUCLEOTIDE SEQUENCE</scope>
    <source>
        <strain evidence="1">GKL-01</strain>
    </source>
</reference>
<evidence type="ECO:0000313" key="1">
    <source>
        <dbReference type="EMBL" id="WGZ92194.1"/>
    </source>
</evidence>
<dbReference type="Proteomes" id="UP001300672">
    <property type="component" value="Chromosome"/>
</dbReference>
<dbReference type="EMBL" id="CP124755">
    <property type="protein sequence ID" value="WGZ92194.1"/>
    <property type="molecule type" value="Genomic_DNA"/>
</dbReference>
<proteinExistence type="predicted"/>
<sequence length="157" mass="16715">MLDKPSSSGFGACYASATGIRKQGIEVAMDWIKRYPGIDGFSVAWLEAGGAFDPTTGQLTGATHPMDLDQFARVLKLASRVQEALDRKLIVKVQRCVNRPVQSAGFALPGVTVKRALPEPKQIPSPAFVPAVQGQVSPAATESVAAPMPKSLRQLLD</sequence>